<evidence type="ECO:0000256" key="1">
    <source>
        <dbReference type="PROSITE-ProRule" id="PRU00464"/>
    </source>
</evidence>
<protein>
    <submittedName>
        <fullName evidence="3">HIT domain-containing protein</fullName>
    </submittedName>
</protein>
<accession>A0ABY8XYN5</accession>
<evidence type="ECO:0000313" key="3">
    <source>
        <dbReference type="EMBL" id="WIV60708.1"/>
    </source>
</evidence>
<dbReference type="RefSeq" id="WP_285458317.1">
    <property type="nucleotide sequence ID" value="NZ_CP127173.1"/>
</dbReference>
<evidence type="ECO:0000259" key="2">
    <source>
        <dbReference type="PROSITE" id="PS51084"/>
    </source>
</evidence>
<dbReference type="EMBL" id="CP127173">
    <property type="protein sequence ID" value="WIV60708.1"/>
    <property type="molecule type" value="Genomic_DNA"/>
</dbReference>
<dbReference type="SUPFAM" id="SSF54197">
    <property type="entry name" value="HIT-like"/>
    <property type="match status" value="1"/>
</dbReference>
<dbReference type="Pfam" id="PF01230">
    <property type="entry name" value="HIT"/>
    <property type="match status" value="1"/>
</dbReference>
<organism evidence="3 4">
    <name type="scientific">Amycolatopsis nalaikhensis</name>
    <dbReference type="NCBI Taxonomy" id="715472"/>
    <lineage>
        <taxon>Bacteria</taxon>
        <taxon>Bacillati</taxon>
        <taxon>Actinomycetota</taxon>
        <taxon>Actinomycetes</taxon>
        <taxon>Pseudonocardiales</taxon>
        <taxon>Pseudonocardiaceae</taxon>
        <taxon>Amycolatopsis</taxon>
    </lineage>
</organism>
<evidence type="ECO:0000313" key="4">
    <source>
        <dbReference type="Proteomes" id="UP001227101"/>
    </source>
</evidence>
<dbReference type="InterPro" id="IPR036265">
    <property type="entry name" value="HIT-like_sf"/>
</dbReference>
<dbReference type="InterPro" id="IPR011146">
    <property type="entry name" value="HIT-like"/>
</dbReference>
<dbReference type="Proteomes" id="UP001227101">
    <property type="component" value="Chromosome"/>
</dbReference>
<reference evidence="3 4" key="1">
    <citation type="submission" date="2023-06" db="EMBL/GenBank/DDBJ databases">
        <authorList>
            <person name="Oyuntsetseg B."/>
            <person name="Kim S.B."/>
        </authorList>
    </citation>
    <scope>NUCLEOTIDE SEQUENCE [LARGE SCALE GENOMIC DNA]</scope>
    <source>
        <strain evidence="3 4">2-2</strain>
    </source>
</reference>
<name>A0ABY8XYN5_9PSEU</name>
<dbReference type="Gene3D" id="3.30.428.10">
    <property type="entry name" value="HIT-like"/>
    <property type="match status" value="1"/>
</dbReference>
<gene>
    <name evidence="3" type="ORF">QP939_19880</name>
</gene>
<feature type="short sequence motif" description="Histidine triad motif" evidence="1">
    <location>
        <begin position="90"/>
        <end position="94"/>
    </location>
</feature>
<feature type="domain" description="HIT" evidence="2">
    <location>
        <begin position="1"/>
        <end position="106"/>
    </location>
</feature>
<proteinExistence type="predicted"/>
<dbReference type="PROSITE" id="PS51084">
    <property type="entry name" value="HIT_2"/>
    <property type="match status" value="1"/>
</dbReference>
<sequence>MCADQGSPDTGFGVRYLVGRNADAYLQRSGQVRGYSHVIWRGRHVAEVTQLSAPEAAGFWLDVVDAARAVQAVCRPVTVNISVLGNGLPHLHAHLIPRYADGDPRPGRPLPHRYLDHGRQDEALLARCAADLATFLAARRDGDDVPVA</sequence>
<keyword evidence="4" id="KW-1185">Reference proteome</keyword>